<evidence type="ECO:0000313" key="3">
    <source>
        <dbReference type="Proteomes" id="UP000033722"/>
    </source>
</evidence>
<protein>
    <submittedName>
        <fullName evidence="2">Uncharacterized protein</fullName>
    </submittedName>
</protein>
<dbReference type="EMBL" id="LAOD01000024">
    <property type="protein sequence ID" value="KJV83990.1"/>
    <property type="molecule type" value="Genomic_DNA"/>
</dbReference>
<accession>A0A0F3Q401</accession>
<sequence length="37" mass="4384">MESALSTSWMHIIQYNYTLKSCYSTKARKRWPTVQSS</sequence>
<proteinExistence type="predicted"/>
<gene>
    <name evidence="2" type="ORF">APHCRT_0757</name>
    <name evidence="1" type="ORF">APHCRT_1188</name>
</gene>
<name>A0A0F3Q401_ANAPH</name>
<reference evidence="2 3" key="1">
    <citation type="submission" date="2015-01" db="EMBL/GenBank/DDBJ databases">
        <title>Genome Sequencing of Rickettsiales.</title>
        <authorList>
            <person name="Daugherty S.C."/>
            <person name="Su Q."/>
            <person name="Abolude K."/>
            <person name="Beier-Sexton M."/>
            <person name="Carlyon J.A."/>
            <person name="Carter R."/>
            <person name="Day N.P."/>
            <person name="Dumler S.J."/>
            <person name="Dyachenko V."/>
            <person name="Godinez A."/>
            <person name="Kurtti T.J."/>
            <person name="Lichay M."/>
            <person name="Mullins K.E."/>
            <person name="Ott S."/>
            <person name="Pappas-Brown V."/>
            <person name="Paris D.H."/>
            <person name="Patel P."/>
            <person name="Richards A.L."/>
            <person name="Sadzewicz L."/>
            <person name="Sears K."/>
            <person name="Seidman D."/>
            <person name="Sengamalay N."/>
            <person name="Stenos J."/>
            <person name="Tallon L.J."/>
            <person name="Vincent G."/>
            <person name="Fraser C.M."/>
            <person name="Munderloh U."/>
            <person name="Dunning-Hotopp J.C."/>
        </authorList>
    </citation>
    <scope>NUCLEOTIDE SEQUENCE [LARGE SCALE GENOMIC DNA]</scope>
    <source>
        <strain evidence="2 3">CRT53-1</strain>
    </source>
</reference>
<organism evidence="2 3">
    <name type="scientific">Anaplasma phagocytophilum str. CRT53-1</name>
    <dbReference type="NCBI Taxonomy" id="1359157"/>
    <lineage>
        <taxon>Bacteria</taxon>
        <taxon>Pseudomonadati</taxon>
        <taxon>Pseudomonadota</taxon>
        <taxon>Alphaproteobacteria</taxon>
        <taxon>Rickettsiales</taxon>
        <taxon>Anaplasmataceae</taxon>
        <taxon>Anaplasma</taxon>
        <taxon>phagocytophilum group</taxon>
    </lineage>
</organism>
<evidence type="ECO:0000313" key="2">
    <source>
        <dbReference type="EMBL" id="KJV86174.1"/>
    </source>
</evidence>
<comment type="caution">
    <text evidence="2">The sequence shown here is derived from an EMBL/GenBank/DDBJ whole genome shotgun (WGS) entry which is preliminary data.</text>
</comment>
<dbReference type="PATRIC" id="fig|1359157.3.peg.1022"/>
<evidence type="ECO:0000313" key="1">
    <source>
        <dbReference type="EMBL" id="KJV83990.1"/>
    </source>
</evidence>
<dbReference type="EMBL" id="LAOD01000016">
    <property type="protein sequence ID" value="KJV86174.1"/>
    <property type="molecule type" value="Genomic_DNA"/>
</dbReference>
<dbReference type="AlphaFoldDB" id="A0A0F3Q401"/>
<dbReference type="Proteomes" id="UP000033722">
    <property type="component" value="Unassembled WGS sequence"/>
</dbReference>